<feature type="transmembrane region" description="Helical" evidence="9">
    <location>
        <begin position="56"/>
        <end position="75"/>
    </location>
</feature>
<dbReference type="PROSITE" id="PS50263">
    <property type="entry name" value="CN_HYDROLASE"/>
    <property type="match status" value="1"/>
</dbReference>
<dbReference type="InterPro" id="IPR003010">
    <property type="entry name" value="C-N_Hydrolase"/>
</dbReference>
<dbReference type="NCBIfam" id="TIGR00546">
    <property type="entry name" value="lnt"/>
    <property type="match status" value="1"/>
</dbReference>
<accession>A0A7H1C1R7</accession>
<feature type="transmembrane region" description="Helical" evidence="9">
    <location>
        <begin position="119"/>
        <end position="142"/>
    </location>
</feature>
<feature type="transmembrane region" description="Helical" evidence="9">
    <location>
        <begin position="154"/>
        <end position="178"/>
    </location>
</feature>
<dbReference type="InterPro" id="IPR036526">
    <property type="entry name" value="C-N_Hydrolase_sf"/>
</dbReference>
<comment type="pathway">
    <text evidence="9">Protein modification; lipoprotein biosynthesis (N-acyl transfer).</text>
</comment>
<keyword evidence="12" id="KW-1185">Reference proteome</keyword>
<dbReference type="Pfam" id="PF00795">
    <property type="entry name" value="CN_hydrolase"/>
    <property type="match status" value="1"/>
</dbReference>
<keyword evidence="11" id="KW-0449">Lipoprotein</keyword>
<feature type="transmembrane region" description="Helical" evidence="9">
    <location>
        <begin position="190"/>
        <end position="207"/>
    </location>
</feature>
<feature type="transmembrane region" description="Helical" evidence="9">
    <location>
        <begin position="7"/>
        <end position="26"/>
    </location>
</feature>
<keyword evidence="5 9" id="KW-0812">Transmembrane</keyword>
<dbReference type="HAMAP" id="MF_01148">
    <property type="entry name" value="Lnt"/>
    <property type="match status" value="1"/>
</dbReference>
<comment type="function">
    <text evidence="9">Catalyzes the phospholipid dependent N-acylation of the N-terminal cysteine of apolipoprotein, the last step in lipoprotein maturation.</text>
</comment>
<evidence type="ECO:0000256" key="8">
    <source>
        <dbReference type="ARBA" id="ARBA00023315"/>
    </source>
</evidence>
<evidence type="ECO:0000256" key="2">
    <source>
        <dbReference type="ARBA" id="ARBA00010065"/>
    </source>
</evidence>
<keyword evidence="7 9" id="KW-0472">Membrane</keyword>
<feature type="transmembrane region" description="Helical" evidence="9">
    <location>
        <begin position="32"/>
        <end position="49"/>
    </location>
</feature>
<reference evidence="11 12" key="1">
    <citation type="submission" date="2020-09" db="EMBL/GenBank/DDBJ databases">
        <title>Mannheimia bovis sp.nov., isolated from a cow.</title>
        <authorList>
            <person name="Li F."/>
        </authorList>
    </citation>
    <scope>NUCLEOTIDE SEQUENCE [LARGE SCALE GENOMIC DNA]</scope>
    <source>
        <strain evidence="11 12">ZY190616</strain>
    </source>
</reference>
<feature type="transmembrane region" description="Helical" evidence="9">
    <location>
        <begin position="479"/>
        <end position="497"/>
    </location>
</feature>
<comment type="subcellular location">
    <subcellularLocation>
        <location evidence="1 9">Cell membrane</location>
        <topology evidence="1 9">Multi-pass membrane protein</topology>
    </subcellularLocation>
</comment>
<dbReference type="EMBL" id="CP061280">
    <property type="protein sequence ID" value="QNS14922.1"/>
    <property type="molecule type" value="Genomic_DNA"/>
</dbReference>
<dbReference type="CDD" id="cd07571">
    <property type="entry name" value="ALP_N-acyl_transferase"/>
    <property type="match status" value="1"/>
</dbReference>
<comment type="similarity">
    <text evidence="2 9">Belongs to the CN hydrolase family. Apolipoprotein N-acyltransferase subfamily.</text>
</comment>
<evidence type="ECO:0000256" key="4">
    <source>
        <dbReference type="ARBA" id="ARBA00022679"/>
    </source>
</evidence>
<evidence type="ECO:0000256" key="5">
    <source>
        <dbReference type="ARBA" id="ARBA00022692"/>
    </source>
</evidence>
<dbReference type="PANTHER" id="PTHR38686:SF1">
    <property type="entry name" value="APOLIPOPROTEIN N-ACYLTRANSFERASE"/>
    <property type="match status" value="1"/>
</dbReference>
<gene>
    <name evidence="9 11" type="primary">lnt</name>
    <name evidence="11" type="ORF">ICJ55_09270</name>
</gene>
<comment type="catalytic activity">
    <reaction evidence="9">
        <text>N-terminal S-1,2-diacyl-sn-glyceryl-L-cysteinyl-[lipoprotein] + a glycerophospholipid = N-acyl-S-1,2-diacyl-sn-glyceryl-L-cysteinyl-[lipoprotein] + a 2-acyl-sn-glycero-3-phospholipid + H(+)</text>
        <dbReference type="Rhea" id="RHEA:48228"/>
        <dbReference type="Rhea" id="RHEA-COMP:14681"/>
        <dbReference type="Rhea" id="RHEA-COMP:14684"/>
        <dbReference type="ChEBI" id="CHEBI:15378"/>
        <dbReference type="ChEBI" id="CHEBI:136912"/>
        <dbReference type="ChEBI" id="CHEBI:140656"/>
        <dbReference type="ChEBI" id="CHEBI:140657"/>
        <dbReference type="ChEBI" id="CHEBI:140660"/>
        <dbReference type="EC" id="2.3.1.269"/>
    </reaction>
</comment>
<evidence type="ECO:0000259" key="10">
    <source>
        <dbReference type="PROSITE" id="PS50263"/>
    </source>
</evidence>
<dbReference type="PANTHER" id="PTHR38686">
    <property type="entry name" value="APOLIPOPROTEIN N-ACYLTRANSFERASE"/>
    <property type="match status" value="1"/>
</dbReference>
<dbReference type="Pfam" id="PF20154">
    <property type="entry name" value="LNT_N"/>
    <property type="match status" value="1"/>
</dbReference>
<name>A0A7H1C1R7_9PAST</name>
<sequence length="500" mass="55828">MNFAKKPSILTACITALLLGAIGTFAYSPFDIWILAFISAAGLIWAATFEQRKTALWATFAWSIGYFCTGVNWVSVSMTQFGGVPMIVSYIAVFLLACYLAIYNLLFSVLSYKLRLNNPFALAAIFTLTEYLRGVVFTGFPWLQFGYSLIDSPFAGIAPIFGVEGLTFLVIVASSYLVKLLKQECKPLKSLALLAVIFSLSFASRFLNFVQIDEEKQPLVVSLVQGNIEQKMKWDPAHFNYSVKTYEQLILPHLGKSDVIILPESAIPALENQIGGILGALDNLSRQTGSEIIIGTLYENEKAELFNSAALLGQNKPYDLHISERYNKHHLVPFGEYVPFGSVLDWMREVFILPINLSQGSFIQSPMMAKNNHFNLAICYEIIFGNQVQQNQQSQNADYLLTITNDAWFGSSIGPWQHFQMARMRALELGKPLLRAANTGITAIVNANGKVIQQLPQFTTDVLTTTVQPTKGETPFKQFGTWLIYGFSLMCIVVSLFRRK</sequence>
<evidence type="ECO:0000256" key="9">
    <source>
        <dbReference type="HAMAP-Rule" id="MF_01148"/>
    </source>
</evidence>
<evidence type="ECO:0000256" key="3">
    <source>
        <dbReference type="ARBA" id="ARBA00022475"/>
    </source>
</evidence>
<evidence type="ECO:0000256" key="6">
    <source>
        <dbReference type="ARBA" id="ARBA00022989"/>
    </source>
</evidence>
<dbReference type="Gene3D" id="3.60.110.10">
    <property type="entry name" value="Carbon-nitrogen hydrolase"/>
    <property type="match status" value="1"/>
</dbReference>
<dbReference type="GO" id="GO:0005886">
    <property type="term" value="C:plasma membrane"/>
    <property type="evidence" value="ECO:0007669"/>
    <property type="project" value="UniProtKB-SubCell"/>
</dbReference>
<keyword evidence="8 9" id="KW-0012">Acyltransferase</keyword>
<dbReference type="InterPro" id="IPR045378">
    <property type="entry name" value="LNT_N"/>
</dbReference>
<evidence type="ECO:0000256" key="7">
    <source>
        <dbReference type="ARBA" id="ARBA00023136"/>
    </source>
</evidence>
<keyword evidence="6 9" id="KW-1133">Transmembrane helix</keyword>
<feature type="transmembrane region" description="Helical" evidence="9">
    <location>
        <begin position="87"/>
        <end position="107"/>
    </location>
</feature>
<dbReference type="Proteomes" id="UP000576260">
    <property type="component" value="Chromosome"/>
</dbReference>
<keyword evidence="4 9" id="KW-0808">Transferase</keyword>
<dbReference type="KEGG" id="mbos:ICJ55_09270"/>
<keyword evidence="3 9" id="KW-1003">Cell membrane</keyword>
<protein>
    <recommendedName>
        <fullName evidence="9">Apolipoprotein N-acyltransferase</fullName>
        <shortName evidence="9">ALP N-acyltransferase</shortName>
        <ecNumber evidence="9">2.3.1.269</ecNumber>
    </recommendedName>
</protein>
<dbReference type="InterPro" id="IPR004563">
    <property type="entry name" value="Apolipo_AcylTrfase"/>
</dbReference>
<dbReference type="UniPathway" id="UPA00666"/>
<evidence type="ECO:0000313" key="12">
    <source>
        <dbReference type="Proteomes" id="UP000576260"/>
    </source>
</evidence>
<proteinExistence type="inferred from homology"/>
<organism evidence="11 12">
    <name type="scientific">Mannheimia bovis</name>
    <dbReference type="NCBI Taxonomy" id="2770636"/>
    <lineage>
        <taxon>Bacteria</taxon>
        <taxon>Pseudomonadati</taxon>
        <taxon>Pseudomonadota</taxon>
        <taxon>Gammaproteobacteria</taxon>
        <taxon>Pasteurellales</taxon>
        <taxon>Pasteurellaceae</taxon>
        <taxon>Mannheimia</taxon>
    </lineage>
</organism>
<dbReference type="SUPFAM" id="SSF56317">
    <property type="entry name" value="Carbon-nitrogen hydrolase"/>
    <property type="match status" value="1"/>
</dbReference>
<dbReference type="EC" id="2.3.1.269" evidence="9"/>
<dbReference type="GO" id="GO:0042158">
    <property type="term" value="P:lipoprotein biosynthetic process"/>
    <property type="evidence" value="ECO:0007669"/>
    <property type="project" value="UniProtKB-UniRule"/>
</dbReference>
<dbReference type="RefSeq" id="WP_188156541.1">
    <property type="nucleotide sequence ID" value="NZ_CP061280.1"/>
</dbReference>
<feature type="domain" description="CN hydrolase" evidence="10">
    <location>
        <begin position="224"/>
        <end position="469"/>
    </location>
</feature>
<evidence type="ECO:0000256" key="1">
    <source>
        <dbReference type="ARBA" id="ARBA00004651"/>
    </source>
</evidence>
<dbReference type="AlphaFoldDB" id="A0A7H1C1R7"/>
<evidence type="ECO:0000313" key="11">
    <source>
        <dbReference type="EMBL" id="QNS14922.1"/>
    </source>
</evidence>
<dbReference type="GO" id="GO:0016410">
    <property type="term" value="F:N-acyltransferase activity"/>
    <property type="evidence" value="ECO:0007669"/>
    <property type="project" value="UniProtKB-UniRule"/>
</dbReference>